<protein>
    <submittedName>
        <fullName evidence="1">Concanavalin A-like lectin/glucanases superfamily</fullName>
    </submittedName>
</protein>
<proteinExistence type="predicted"/>
<dbReference type="Pfam" id="PF13385">
    <property type="entry name" value="Laminin_G_3"/>
    <property type="match status" value="1"/>
</dbReference>
<dbReference type="InterPro" id="IPR013320">
    <property type="entry name" value="ConA-like_dom_sf"/>
</dbReference>
<dbReference type="GO" id="GO:0030246">
    <property type="term" value="F:carbohydrate binding"/>
    <property type="evidence" value="ECO:0007669"/>
    <property type="project" value="UniProtKB-KW"/>
</dbReference>
<keyword evidence="1" id="KW-0430">Lectin</keyword>
<dbReference type="SUPFAM" id="SSF49899">
    <property type="entry name" value="Concanavalin A-like lectins/glucanases"/>
    <property type="match status" value="1"/>
</dbReference>
<accession>A0A6J5MP92</accession>
<dbReference type="EMBL" id="LR796475">
    <property type="protein sequence ID" value="CAB4146936.1"/>
    <property type="molecule type" value="Genomic_DNA"/>
</dbReference>
<reference evidence="1" key="1">
    <citation type="submission" date="2020-04" db="EMBL/GenBank/DDBJ databases">
        <authorList>
            <person name="Chiriac C."/>
            <person name="Salcher M."/>
            <person name="Ghai R."/>
            <person name="Kavagutti S V."/>
        </authorList>
    </citation>
    <scope>NUCLEOTIDE SEQUENCE</scope>
</reference>
<gene>
    <name evidence="1" type="ORF">UFOVP505_4</name>
</gene>
<name>A0A6J5MP92_9CAUD</name>
<evidence type="ECO:0000313" key="1">
    <source>
        <dbReference type="EMBL" id="CAB4146936.1"/>
    </source>
</evidence>
<organism evidence="1">
    <name type="scientific">uncultured Caudovirales phage</name>
    <dbReference type="NCBI Taxonomy" id="2100421"/>
    <lineage>
        <taxon>Viruses</taxon>
        <taxon>Duplodnaviria</taxon>
        <taxon>Heunggongvirae</taxon>
        <taxon>Uroviricota</taxon>
        <taxon>Caudoviricetes</taxon>
        <taxon>Peduoviridae</taxon>
        <taxon>Maltschvirus</taxon>
        <taxon>Maltschvirus maltsch</taxon>
    </lineage>
</organism>
<dbReference type="Gene3D" id="2.60.120.200">
    <property type="match status" value="1"/>
</dbReference>
<sequence length="285" mass="29679">MPVQNLPGLVLDRAHPLARGLVGWWPMNEGGGIRINDLVNGNYGTFGTGIVPSATAGWAGGALGRSVGTDASDDIIAVPHSPALALTGDMTISVWLYTRNAAGATYQAFSSKGVVGIGYASPWIAMIWTDATIIISYGNGVGAANTWSTGTVPSNQWFNLVITRKGSAITFYKNGAQLGTAGDIGAQAVTDAGTAYLIGGRTPGTLYGMNGWQCHHRLYSRAIGVSEIAQLYADPLAGALAPARASRLIVPVVISPPAAIAAPPTADRLWNRGYVGRIFRRGEKG</sequence>